<dbReference type="PANTHER" id="PTHR11953">
    <property type="entry name" value="EXOSOME COMPLEX COMPONENT"/>
    <property type="match status" value="1"/>
</dbReference>
<evidence type="ECO:0000259" key="9">
    <source>
        <dbReference type="Pfam" id="PF01138"/>
    </source>
</evidence>
<evidence type="ECO:0000259" key="10">
    <source>
        <dbReference type="Pfam" id="PF03725"/>
    </source>
</evidence>
<evidence type="ECO:0000256" key="2">
    <source>
        <dbReference type="ARBA" id="ARBA00004496"/>
    </source>
</evidence>
<dbReference type="InterPro" id="IPR036345">
    <property type="entry name" value="ExoRNase_PH_dom2_sf"/>
</dbReference>
<dbReference type="SUPFAM" id="SSF54211">
    <property type="entry name" value="Ribosomal protein S5 domain 2-like"/>
    <property type="match status" value="1"/>
</dbReference>
<dbReference type="VEuPathDB" id="FungiDB:SDRG_04656"/>
<dbReference type="InterPro" id="IPR027408">
    <property type="entry name" value="PNPase/RNase_PH_dom_sf"/>
</dbReference>
<dbReference type="OMA" id="MCCVYGP"/>
<gene>
    <name evidence="11" type="ORF">SDRG_04656</name>
</gene>
<dbReference type="RefSeq" id="XP_008608556.1">
    <property type="nucleotide sequence ID" value="XM_008610334.1"/>
</dbReference>
<keyword evidence="4" id="KW-0963">Cytoplasm</keyword>
<dbReference type="GO" id="GO:0003723">
    <property type="term" value="F:RNA binding"/>
    <property type="evidence" value="ECO:0007669"/>
    <property type="project" value="UniProtKB-KW"/>
</dbReference>
<comment type="similarity">
    <text evidence="3">Belongs to the RNase PH family.</text>
</comment>
<dbReference type="GO" id="GO:0000176">
    <property type="term" value="C:nuclear exosome (RNase complex)"/>
    <property type="evidence" value="ECO:0007669"/>
    <property type="project" value="TreeGrafter"/>
</dbReference>
<dbReference type="GO" id="GO:0071051">
    <property type="term" value="P:poly(A)-dependent snoRNA 3'-end processing"/>
    <property type="evidence" value="ECO:0007669"/>
    <property type="project" value="TreeGrafter"/>
</dbReference>
<dbReference type="SUPFAM" id="SSF55666">
    <property type="entry name" value="Ribonuclease PH domain 2-like"/>
    <property type="match status" value="1"/>
</dbReference>
<keyword evidence="8" id="KW-0539">Nucleus</keyword>
<dbReference type="eggNOG" id="KOG1068">
    <property type="taxonomic scope" value="Eukaryota"/>
</dbReference>
<dbReference type="CDD" id="cd11371">
    <property type="entry name" value="RNase_PH_MTR3"/>
    <property type="match status" value="1"/>
</dbReference>
<evidence type="ECO:0000256" key="4">
    <source>
        <dbReference type="ARBA" id="ARBA00022490"/>
    </source>
</evidence>
<organism evidence="11 12">
    <name type="scientific">Saprolegnia diclina (strain VS20)</name>
    <dbReference type="NCBI Taxonomy" id="1156394"/>
    <lineage>
        <taxon>Eukaryota</taxon>
        <taxon>Sar</taxon>
        <taxon>Stramenopiles</taxon>
        <taxon>Oomycota</taxon>
        <taxon>Saprolegniomycetes</taxon>
        <taxon>Saprolegniales</taxon>
        <taxon>Saprolegniaceae</taxon>
        <taxon>Saprolegnia</taxon>
    </lineage>
</organism>
<dbReference type="Pfam" id="PF03725">
    <property type="entry name" value="RNase_PH_C"/>
    <property type="match status" value="1"/>
</dbReference>
<keyword evidence="6" id="KW-0271">Exosome</keyword>
<evidence type="ECO:0000313" key="12">
    <source>
        <dbReference type="Proteomes" id="UP000030762"/>
    </source>
</evidence>
<keyword evidence="5" id="KW-0698">rRNA processing</keyword>
<dbReference type="InterPro" id="IPR001247">
    <property type="entry name" value="ExoRNase_PH_dom1"/>
</dbReference>
<name>T0QJL2_SAPDV</name>
<evidence type="ECO:0000256" key="5">
    <source>
        <dbReference type="ARBA" id="ARBA00022552"/>
    </source>
</evidence>
<proteinExistence type="inferred from homology"/>
<evidence type="ECO:0000256" key="6">
    <source>
        <dbReference type="ARBA" id="ARBA00022835"/>
    </source>
</evidence>
<dbReference type="Gene3D" id="3.30.230.70">
    <property type="entry name" value="GHMP Kinase, N-terminal domain"/>
    <property type="match status" value="1"/>
</dbReference>
<dbReference type="Proteomes" id="UP000030762">
    <property type="component" value="Unassembled WGS sequence"/>
</dbReference>
<reference evidence="11 12" key="1">
    <citation type="submission" date="2012-04" db="EMBL/GenBank/DDBJ databases">
        <title>The Genome Sequence of Saprolegnia declina VS20.</title>
        <authorList>
            <consortium name="The Broad Institute Genome Sequencing Platform"/>
            <person name="Russ C."/>
            <person name="Nusbaum C."/>
            <person name="Tyler B."/>
            <person name="van West P."/>
            <person name="Dieguez-Uribeondo J."/>
            <person name="de Bruijn I."/>
            <person name="Tripathy S."/>
            <person name="Jiang R."/>
            <person name="Young S.K."/>
            <person name="Zeng Q."/>
            <person name="Gargeya S."/>
            <person name="Fitzgerald M."/>
            <person name="Haas B."/>
            <person name="Abouelleil A."/>
            <person name="Alvarado L."/>
            <person name="Arachchi H.M."/>
            <person name="Berlin A."/>
            <person name="Chapman S.B."/>
            <person name="Goldberg J."/>
            <person name="Griggs A."/>
            <person name="Gujja S."/>
            <person name="Hansen M."/>
            <person name="Howarth C."/>
            <person name="Imamovic A."/>
            <person name="Larimer J."/>
            <person name="McCowen C."/>
            <person name="Montmayeur A."/>
            <person name="Murphy C."/>
            <person name="Neiman D."/>
            <person name="Pearson M."/>
            <person name="Priest M."/>
            <person name="Roberts A."/>
            <person name="Saif S."/>
            <person name="Shea T."/>
            <person name="Sisk P."/>
            <person name="Sykes S."/>
            <person name="Wortman J."/>
            <person name="Nusbaum C."/>
            <person name="Birren B."/>
        </authorList>
    </citation>
    <scope>NUCLEOTIDE SEQUENCE [LARGE SCALE GENOMIC DNA]</scope>
    <source>
        <strain evidence="11 12">VS20</strain>
    </source>
</reference>
<evidence type="ECO:0000256" key="8">
    <source>
        <dbReference type="ARBA" id="ARBA00023242"/>
    </source>
</evidence>
<dbReference type="InParanoid" id="T0QJL2"/>
<evidence type="ECO:0000256" key="3">
    <source>
        <dbReference type="ARBA" id="ARBA00006678"/>
    </source>
</evidence>
<accession>T0QJL2</accession>
<evidence type="ECO:0000256" key="7">
    <source>
        <dbReference type="ARBA" id="ARBA00022884"/>
    </source>
</evidence>
<dbReference type="InterPro" id="IPR020568">
    <property type="entry name" value="Ribosomal_Su5_D2-typ_SF"/>
</dbReference>
<dbReference type="AlphaFoldDB" id="T0QJL2"/>
<dbReference type="FunCoup" id="T0QJL2">
    <property type="interactions" value="19"/>
</dbReference>
<dbReference type="GO" id="GO:0006364">
    <property type="term" value="P:rRNA processing"/>
    <property type="evidence" value="ECO:0007669"/>
    <property type="project" value="UniProtKB-KW"/>
</dbReference>
<dbReference type="GO" id="GO:0034475">
    <property type="term" value="P:U4 snRNA 3'-end processing"/>
    <property type="evidence" value="ECO:0007669"/>
    <property type="project" value="TreeGrafter"/>
</dbReference>
<dbReference type="PANTHER" id="PTHR11953:SF2">
    <property type="entry name" value="EXOSOME COMPLEX COMPONENT MTR3"/>
    <property type="match status" value="1"/>
</dbReference>
<keyword evidence="7" id="KW-0694">RNA-binding</keyword>
<evidence type="ECO:0000313" key="11">
    <source>
        <dbReference type="EMBL" id="EQC38229.1"/>
    </source>
</evidence>
<feature type="domain" description="Exoribonuclease phosphorolytic" evidence="9">
    <location>
        <begin position="34"/>
        <end position="158"/>
    </location>
</feature>
<evidence type="ECO:0000256" key="1">
    <source>
        <dbReference type="ARBA" id="ARBA00004123"/>
    </source>
</evidence>
<dbReference type="EMBL" id="JH767142">
    <property type="protein sequence ID" value="EQC38229.1"/>
    <property type="molecule type" value="Genomic_DNA"/>
</dbReference>
<dbReference type="GO" id="GO:0000177">
    <property type="term" value="C:cytoplasmic exosome (RNase complex)"/>
    <property type="evidence" value="ECO:0007669"/>
    <property type="project" value="TreeGrafter"/>
</dbReference>
<dbReference type="InterPro" id="IPR050080">
    <property type="entry name" value="RNase_PH"/>
</dbReference>
<dbReference type="STRING" id="1156394.T0QJL2"/>
<sequence length="247" mass="26108">MQNCYFPTLKPVDPAAVAVAKGHYSRPDGRGNDEFRACFMRCGVLSKAAGSAYVEFGRTRVVCAVYGPRAEVAIKQRGQPLVCDIKLPSSTTVLDASMNDLELEYGNLMRQALAPSLLLEKLPKCQISVHAVVLESDGGDLGAAITCASLALVDAGVEMIDVVTACSAGHTADATVLLDPTTKETGGHVMVAFMPARGQITHVMQKGGMTYPKVQEAIELCSDGCAGVLSTMLRACIVESLRPDSTN</sequence>
<keyword evidence="12" id="KW-1185">Reference proteome</keyword>
<feature type="domain" description="Exoribonuclease phosphorolytic" evidence="10">
    <location>
        <begin position="161"/>
        <end position="220"/>
    </location>
</feature>
<dbReference type="Pfam" id="PF01138">
    <property type="entry name" value="RNase_PH"/>
    <property type="match status" value="1"/>
</dbReference>
<protein>
    <submittedName>
        <fullName evidence="11">Uncharacterized protein</fullName>
    </submittedName>
</protein>
<dbReference type="GeneID" id="19945383"/>
<comment type="subcellular location">
    <subcellularLocation>
        <location evidence="2">Cytoplasm</location>
    </subcellularLocation>
    <subcellularLocation>
        <location evidence="1">Nucleus</location>
    </subcellularLocation>
</comment>
<dbReference type="GO" id="GO:0016075">
    <property type="term" value="P:rRNA catabolic process"/>
    <property type="evidence" value="ECO:0007669"/>
    <property type="project" value="TreeGrafter"/>
</dbReference>
<dbReference type="GO" id="GO:0071028">
    <property type="term" value="P:nuclear mRNA surveillance"/>
    <property type="evidence" value="ECO:0007669"/>
    <property type="project" value="TreeGrafter"/>
</dbReference>
<dbReference type="GO" id="GO:0005730">
    <property type="term" value="C:nucleolus"/>
    <property type="evidence" value="ECO:0007669"/>
    <property type="project" value="TreeGrafter"/>
</dbReference>
<dbReference type="InterPro" id="IPR015847">
    <property type="entry name" value="ExoRNase_PH_dom2"/>
</dbReference>
<dbReference type="OrthoDB" id="2504340at2759"/>